<evidence type="ECO:0000256" key="1">
    <source>
        <dbReference type="ARBA" id="ARBA00004123"/>
    </source>
</evidence>
<dbReference type="Gene3D" id="2.170.270.10">
    <property type="entry name" value="SET domain"/>
    <property type="match status" value="1"/>
</dbReference>
<dbReference type="FunFam" id="3.30.160.60:FF:000100">
    <property type="entry name" value="Zinc finger 45-like"/>
    <property type="match status" value="1"/>
</dbReference>
<feature type="domain" description="C2H2-type" evidence="10">
    <location>
        <begin position="687"/>
        <end position="721"/>
    </location>
</feature>
<reference evidence="12" key="3">
    <citation type="submission" date="2025-09" db="UniProtKB">
        <authorList>
            <consortium name="Ensembl"/>
        </authorList>
    </citation>
    <scope>IDENTIFICATION</scope>
</reference>
<dbReference type="PROSITE" id="PS00028">
    <property type="entry name" value="ZINC_FINGER_C2H2_1"/>
    <property type="match status" value="13"/>
</dbReference>
<protein>
    <recommendedName>
        <fullName evidence="14">PR domain containing 9</fullName>
    </recommendedName>
</protein>
<evidence type="ECO:0000256" key="7">
    <source>
        <dbReference type="ARBA" id="ARBA00023242"/>
    </source>
</evidence>
<dbReference type="GO" id="GO:0000981">
    <property type="term" value="F:DNA-binding transcription factor activity, RNA polymerase II-specific"/>
    <property type="evidence" value="ECO:0007669"/>
    <property type="project" value="TreeGrafter"/>
</dbReference>
<organism evidence="12 13">
    <name type="scientific">Nothobranchius furzeri</name>
    <name type="common">Turquoise killifish</name>
    <dbReference type="NCBI Taxonomy" id="105023"/>
    <lineage>
        <taxon>Eukaryota</taxon>
        <taxon>Metazoa</taxon>
        <taxon>Chordata</taxon>
        <taxon>Craniata</taxon>
        <taxon>Vertebrata</taxon>
        <taxon>Euteleostomi</taxon>
        <taxon>Actinopterygii</taxon>
        <taxon>Neopterygii</taxon>
        <taxon>Teleostei</taxon>
        <taxon>Neoteleostei</taxon>
        <taxon>Acanthomorphata</taxon>
        <taxon>Ovalentaria</taxon>
        <taxon>Atherinomorphae</taxon>
        <taxon>Cyprinodontiformes</taxon>
        <taxon>Nothobranchiidae</taxon>
        <taxon>Nothobranchius</taxon>
    </lineage>
</organism>
<gene>
    <name evidence="12" type="primary">prdm9</name>
</gene>
<evidence type="ECO:0000256" key="8">
    <source>
        <dbReference type="PROSITE-ProRule" id="PRU00042"/>
    </source>
</evidence>
<feature type="domain" description="C2H2-type" evidence="10">
    <location>
        <begin position="658"/>
        <end position="686"/>
    </location>
</feature>
<dbReference type="Pfam" id="PF00096">
    <property type="entry name" value="zf-C2H2"/>
    <property type="match status" value="7"/>
</dbReference>
<dbReference type="GeneTree" id="ENSGT01150000286939"/>
<dbReference type="GO" id="GO:0005634">
    <property type="term" value="C:nucleus"/>
    <property type="evidence" value="ECO:0007669"/>
    <property type="project" value="UniProtKB-SubCell"/>
</dbReference>
<dbReference type="InterPro" id="IPR036236">
    <property type="entry name" value="Znf_C2H2_sf"/>
</dbReference>
<dbReference type="Proteomes" id="UP000694548">
    <property type="component" value="Chromosome sgr12"/>
</dbReference>
<feature type="domain" description="C2H2-type" evidence="10">
    <location>
        <begin position="907"/>
        <end position="931"/>
    </location>
</feature>
<evidence type="ECO:0000256" key="5">
    <source>
        <dbReference type="ARBA" id="ARBA00022833"/>
    </source>
</evidence>
<keyword evidence="3" id="KW-0677">Repeat</keyword>
<dbReference type="FunFam" id="3.30.160.60:FF:000624">
    <property type="entry name" value="zinc finger protein 697"/>
    <property type="match status" value="1"/>
</dbReference>
<accession>A0A8C6Q8Q2</accession>
<feature type="domain" description="C2H2-type" evidence="10">
    <location>
        <begin position="851"/>
        <end position="878"/>
    </location>
</feature>
<dbReference type="InterPro" id="IPR046341">
    <property type="entry name" value="SET_dom_sf"/>
</dbReference>
<dbReference type="GO" id="GO:0008270">
    <property type="term" value="F:zinc ion binding"/>
    <property type="evidence" value="ECO:0007669"/>
    <property type="project" value="UniProtKB-KW"/>
</dbReference>
<dbReference type="SMART" id="SM00355">
    <property type="entry name" value="ZnF_C2H2"/>
    <property type="match status" value="15"/>
</dbReference>
<feature type="domain" description="C2H2-type" evidence="10">
    <location>
        <begin position="334"/>
        <end position="362"/>
    </location>
</feature>
<evidence type="ECO:0000313" key="12">
    <source>
        <dbReference type="Ensembl" id="ENSNFUP00015054415.1"/>
    </source>
</evidence>
<feature type="region of interest" description="Disordered" evidence="9">
    <location>
        <begin position="600"/>
        <end position="621"/>
    </location>
</feature>
<feature type="domain" description="C2H2-type" evidence="10">
    <location>
        <begin position="363"/>
        <end position="385"/>
    </location>
</feature>
<evidence type="ECO:0000256" key="4">
    <source>
        <dbReference type="ARBA" id="ARBA00022771"/>
    </source>
</evidence>
<reference evidence="12" key="2">
    <citation type="submission" date="2025-08" db="UniProtKB">
        <authorList>
            <consortium name="Ensembl"/>
        </authorList>
    </citation>
    <scope>IDENTIFICATION</scope>
</reference>
<feature type="domain" description="C2H2-type" evidence="10">
    <location>
        <begin position="275"/>
        <end position="303"/>
    </location>
</feature>
<feature type="domain" description="C2H2-type" evidence="10">
    <location>
        <begin position="823"/>
        <end position="850"/>
    </location>
</feature>
<dbReference type="PANTHER" id="PTHR24379:SF127">
    <property type="entry name" value="BLOODY FINGERS-RELATED"/>
    <property type="match status" value="1"/>
</dbReference>
<dbReference type="FunFam" id="3.30.160.60:FF:002343">
    <property type="entry name" value="Zinc finger protein 33A"/>
    <property type="match status" value="1"/>
</dbReference>
<evidence type="ECO:0008006" key="14">
    <source>
        <dbReference type="Google" id="ProtNLM"/>
    </source>
</evidence>
<proteinExistence type="predicted"/>
<dbReference type="FunFam" id="3.30.160.60:FF:000912">
    <property type="entry name" value="Zinc finger protein 660"/>
    <property type="match status" value="1"/>
</dbReference>
<feature type="domain" description="C2H2-type" evidence="10">
    <location>
        <begin position="879"/>
        <end position="906"/>
    </location>
</feature>
<dbReference type="Gene3D" id="3.30.160.60">
    <property type="entry name" value="Classic Zinc Finger"/>
    <property type="match status" value="10"/>
</dbReference>
<dbReference type="AlphaFoldDB" id="A0A8C6Q8Q2"/>
<evidence type="ECO:0000256" key="9">
    <source>
        <dbReference type="SAM" id="MobiDB-lite"/>
    </source>
</evidence>
<evidence type="ECO:0000256" key="2">
    <source>
        <dbReference type="ARBA" id="ARBA00022723"/>
    </source>
</evidence>
<evidence type="ECO:0000256" key="3">
    <source>
        <dbReference type="ARBA" id="ARBA00022737"/>
    </source>
</evidence>
<evidence type="ECO:0000256" key="6">
    <source>
        <dbReference type="ARBA" id="ARBA00023125"/>
    </source>
</evidence>
<dbReference type="PROSITE" id="PS50280">
    <property type="entry name" value="SET"/>
    <property type="match status" value="1"/>
</dbReference>
<comment type="subcellular location">
    <subcellularLocation>
        <location evidence="1">Nucleus</location>
    </subcellularLocation>
</comment>
<keyword evidence="4 8" id="KW-0863">Zinc-finger</keyword>
<feature type="domain" description="C2H2-type" evidence="10">
    <location>
        <begin position="795"/>
        <end position="822"/>
    </location>
</feature>
<dbReference type="GO" id="GO:0000977">
    <property type="term" value="F:RNA polymerase II transcription regulatory region sequence-specific DNA binding"/>
    <property type="evidence" value="ECO:0007669"/>
    <property type="project" value="TreeGrafter"/>
</dbReference>
<keyword evidence="6" id="KW-0238">DNA-binding</keyword>
<dbReference type="Ensembl" id="ENSNFUT00015056712.1">
    <property type="protein sequence ID" value="ENSNFUP00015054415.1"/>
    <property type="gene ID" value="ENSNFUG00015025256.1"/>
</dbReference>
<name>A0A8C6Q8Q2_NOTFU</name>
<dbReference type="PROSITE" id="PS50157">
    <property type="entry name" value="ZINC_FINGER_C2H2_2"/>
    <property type="match status" value="14"/>
</dbReference>
<evidence type="ECO:0000259" key="10">
    <source>
        <dbReference type="PROSITE" id="PS50157"/>
    </source>
</evidence>
<dbReference type="PANTHER" id="PTHR24379">
    <property type="entry name" value="KRAB AND ZINC FINGER DOMAIN-CONTAINING"/>
    <property type="match status" value="1"/>
</dbReference>
<feature type="domain" description="C2H2-type" evidence="10">
    <location>
        <begin position="484"/>
        <end position="511"/>
    </location>
</feature>
<feature type="domain" description="C2H2-type" evidence="10">
    <location>
        <begin position="528"/>
        <end position="556"/>
    </location>
</feature>
<dbReference type="GO" id="GO:0000122">
    <property type="term" value="P:negative regulation of transcription by RNA polymerase II"/>
    <property type="evidence" value="ECO:0007669"/>
    <property type="project" value="UniProtKB-ARBA"/>
</dbReference>
<dbReference type="Pfam" id="PF13912">
    <property type="entry name" value="zf-C2H2_6"/>
    <property type="match status" value="2"/>
</dbReference>
<keyword evidence="5" id="KW-0862">Zinc</keyword>
<feature type="domain" description="SET" evidence="11">
    <location>
        <begin position="128"/>
        <end position="242"/>
    </location>
</feature>
<evidence type="ECO:0000313" key="13">
    <source>
        <dbReference type="Proteomes" id="UP000694548"/>
    </source>
</evidence>
<dbReference type="SUPFAM" id="SSF57667">
    <property type="entry name" value="beta-beta-alpha zinc fingers"/>
    <property type="match status" value="6"/>
</dbReference>
<dbReference type="InterPro" id="IPR001214">
    <property type="entry name" value="SET_dom"/>
</dbReference>
<keyword evidence="2" id="KW-0479">Metal-binding</keyword>
<dbReference type="GO" id="GO:0045595">
    <property type="term" value="P:regulation of cell differentiation"/>
    <property type="evidence" value="ECO:0007669"/>
    <property type="project" value="UniProtKB-ARBA"/>
</dbReference>
<feature type="domain" description="C2H2-type" evidence="10">
    <location>
        <begin position="721"/>
        <end position="748"/>
    </location>
</feature>
<feature type="domain" description="C2H2-type" evidence="10">
    <location>
        <begin position="455"/>
        <end position="483"/>
    </location>
</feature>
<keyword evidence="7" id="KW-0539">Nucleus</keyword>
<evidence type="ECO:0000259" key="11">
    <source>
        <dbReference type="PROSITE" id="PS50280"/>
    </source>
</evidence>
<dbReference type="Pfam" id="PF21549">
    <property type="entry name" value="PRDM2_PR"/>
    <property type="match status" value="1"/>
</dbReference>
<keyword evidence="13" id="KW-1185">Reference proteome</keyword>
<dbReference type="FunFam" id="3.30.160.60:FF:000275">
    <property type="entry name" value="zinc finger protein 90 homolog"/>
    <property type="match status" value="1"/>
</dbReference>
<sequence length="931" mass="104317">MMPLRQGGWRAAGRVEGLQMGQSLALLKTLEARLMSDRDITVVVIEEPVLPAGVMVPDLEPAETSIQRLLNTVGQDETSAGHNGFGCEECLMLFQDQSHPDDVNCPSFVLDFQTSLGVPQRALLTLPFGLMIGRSSIPGAGVGVINQGQTVSPGMHFGPYEGEITTRENAMTSDFSWEIHKGEDQYEYIDAAKDSFSNWMRYVNFARSKDEANLLAVQYKGSILFHCCRSVQTGDELTVWPSSKMHAHLSKAWTQMLFLKLNRTESGPSASNPIFLCTNCLLSFTTEAFLVRHLQDFHTHSAAVEEVDKNPPGAESDHSPTSVALLPVDSVQSKTCDDCGKVFKQIPHLRRHKLCVHSNKRPYCCPHCRRSFSQASGLIRHQHVHRKPTVTEASNQSQILSETESLTSRAELLNAGEAAESEDGKEMNGSQNPLEAEDVTDAANTSADEAGARHLDCSFCEKSFTNEASFKKHKASVHENLRPYVCSVCRKRFGQYHSLSRHLQSHHKRDESRETVSEDLEGVAVLPFSCAECSTSFSSVDALQQHISQLHSVDVSAETREESSVPAIKTTNSIQNLPSRRPQRPRASSKVSAITKLVAPKRKAGRPAWTNRSSTEPEAPAGRSTMLVKFNWFSCNLCKQTYGNPEDLKSHKCTLMPFKCRECGAAFKKSAVLKRHKQTEHGKSKSNICDRCGKSFSMAAKLKQHQKSSSCLKYHHTSELFLCSFCQFSFTVKSYLHKHIKRHHPDEFLSLGDSDVPMNQLEEEGKCTCPHCGTDCASSKEFKSHPCTRELNVLYLCTDCGKDFSNQYSLKQHERIHTGQKPYTCTHCGKSFSYGGQLTVHLRTHTGEKPYLCTHCGERFRQSGDLVRHERKHTGVRPYSCSECSKSFSRLQSLKAHKLLHQGQRMFKCTQCGKSFSRNYHLRRHHQKVHM</sequence>
<dbReference type="InterPro" id="IPR013087">
    <property type="entry name" value="Znf_C2H2_type"/>
</dbReference>
<reference evidence="12" key="1">
    <citation type="submission" date="2014-08" db="EMBL/GenBank/DDBJ databases">
        <authorList>
            <person name="Senf B."/>
            <person name="Petzold A."/>
            <person name="Downie B.R."/>
            <person name="Koch P."/>
            <person name="Platzer M."/>
        </authorList>
    </citation>
    <scope>NUCLEOTIDE SEQUENCE [LARGE SCALE GENOMIC DNA]</scope>
    <source>
        <strain evidence="12">GRZ</strain>
    </source>
</reference>